<keyword evidence="3" id="KW-1185">Reference proteome</keyword>
<keyword evidence="1" id="KW-0472">Membrane</keyword>
<name>A0A1G6HAU9_9BACI</name>
<proteinExistence type="predicted"/>
<protein>
    <recommendedName>
        <fullName evidence="4">DUF5671 domain-containing protein</fullName>
    </recommendedName>
</protein>
<feature type="transmembrane region" description="Helical" evidence="1">
    <location>
        <begin position="130"/>
        <end position="147"/>
    </location>
</feature>
<organism evidence="2 3">
    <name type="scientific">Shouchella lonarensis</name>
    <dbReference type="NCBI Taxonomy" id="1464122"/>
    <lineage>
        <taxon>Bacteria</taxon>
        <taxon>Bacillati</taxon>
        <taxon>Bacillota</taxon>
        <taxon>Bacilli</taxon>
        <taxon>Bacillales</taxon>
        <taxon>Bacillaceae</taxon>
        <taxon>Shouchella</taxon>
    </lineage>
</organism>
<reference evidence="3" key="1">
    <citation type="submission" date="2016-09" db="EMBL/GenBank/DDBJ databases">
        <authorList>
            <person name="Varghese N."/>
            <person name="Submissions S."/>
        </authorList>
    </citation>
    <scope>NUCLEOTIDE SEQUENCE [LARGE SCALE GENOMIC DNA]</scope>
    <source>
        <strain evidence="3">25nlg</strain>
    </source>
</reference>
<evidence type="ECO:0000313" key="3">
    <source>
        <dbReference type="Proteomes" id="UP000242662"/>
    </source>
</evidence>
<accession>A0A1G6HAU9</accession>
<gene>
    <name evidence="2" type="ORF">SAMN05421737_103121</name>
</gene>
<sequence length="157" mass="18538">MPILGSKSSAKSHQSRKNNDKFVLYLYTVKKASKRKGSDFLVRHVYYYAVMLITLVMMIGGMIAAAVNVVSLVNPTPYYMSFEDYKQNQHYEDEGEKEREHLSEEQLLANYERYQTEEVERDQGYTVNQLLYSGFWVFIPLPFFVLARRQLKRQEKE</sequence>
<dbReference type="EMBL" id="FMYM01000003">
    <property type="protein sequence ID" value="SDB91273.1"/>
    <property type="molecule type" value="Genomic_DNA"/>
</dbReference>
<keyword evidence="1" id="KW-0812">Transmembrane</keyword>
<evidence type="ECO:0008006" key="4">
    <source>
        <dbReference type="Google" id="ProtNLM"/>
    </source>
</evidence>
<feature type="transmembrane region" description="Helical" evidence="1">
    <location>
        <begin position="45"/>
        <end position="70"/>
    </location>
</feature>
<evidence type="ECO:0000313" key="2">
    <source>
        <dbReference type="EMBL" id="SDB91273.1"/>
    </source>
</evidence>
<dbReference type="Proteomes" id="UP000242662">
    <property type="component" value="Unassembled WGS sequence"/>
</dbReference>
<dbReference type="AlphaFoldDB" id="A0A1G6HAU9"/>
<evidence type="ECO:0000256" key="1">
    <source>
        <dbReference type="SAM" id="Phobius"/>
    </source>
</evidence>
<keyword evidence="1" id="KW-1133">Transmembrane helix</keyword>